<accession>A0ABX0JUG2</accession>
<evidence type="ECO:0008006" key="4">
    <source>
        <dbReference type="Google" id="ProtNLM"/>
    </source>
</evidence>
<evidence type="ECO:0000313" key="2">
    <source>
        <dbReference type="EMBL" id="NHN85179.1"/>
    </source>
</evidence>
<dbReference type="EMBL" id="WOTB01000013">
    <property type="protein sequence ID" value="NHN85179.1"/>
    <property type="molecule type" value="Genomic_DNA"/>
</dbReference>
<dbReference type="Proteomes" id="UP000635278">
    <property type="component" value="Unassembled WGS sequence"/>
</dbReference>
<gene>
    <name evidence="2" type="ORF">GOB93_11070</name>
</gene>
<keyword evidence="1" id="KW-0812">Transmembrane</keyword>
<organism evidence="2 3">
    <name type="scientific">Acetobacter musti</name>
    <dbReference type="NCBI Taxonomy" id="864732"/>
    <lineage>
        <taxon>Bacteria</taxon>
        <taxon>Pseudomonadati</taxon>
        <taxon>Pseudomonadota</taxon>
        <taxon>Alphaproteobacteria</taxon>
        <taxon>Acetobacterales</taxon>
        <taxon>Acetobacteraceae</taxon>
        <taxon>Acetobacter</taxon>
    </lineage>
</organism>
<keyword evidence="3" id="KW-1185">Reference proteome</keyword>
<proteinExistence type="predicted"/>
<feature type="transmembrane region" description="Helical" evidence="1">
    <location>
        <begin position="121"/>
        <end position="145"/>
    </location>
</feature>
<comment type="caution">
    <text evidence="2">The sequence shown here is derived from an EMBL/GenBank/DDBJ whole genome shotgun (WGS) entry which is preliminary data.</text>
</comment>
<sequence>MAGPLPTPDTQNSETTVFAFPGKRVLTREEAARYLGVGTLRLRLLEIARCGPIPFAPGRYRTTELDVYRTELFLRAGLPPAEAERRNRQADEILTQNGEAPEDPFVEMATARDLRQVGTFILGRVAIGIGLIIIVLSHTPLWHFLRHSLK</sequence>
<reference evidence="2 3" key="1">
    <citation type="journal article" date="2020" name="Int. J. Syst. Evol. Microbiol.">
        <title>Novel acetic acid bacteria from cider fermentations: Acetobacter conturbans sp. nov. and Acetobacter fallax sp. nov.</title>
        <authorList>
            <person name="Sombolestani A.S."/>
            <person name="Cleenwerck I."/>
            <person name="Cnockaert M."/>
            <person name="Borremans W."/>
            <person name="Wieme A.D."/>
            <person name="De Vuyst L."/>
            <person name="Vandamme P."/>
        </authorList>
    </citation>
    <scope>NUCLEOTIDE SEQUENCE [LARGE SCALE GENOMIC DNA]</scope>
    <source>
        <strain evidence="2 3">LMG 30640</strain>
    </source>
</reference>
<dbReference type="RefSeq" id="WP_173583565.1">
    <property type="nucleotide sequence ID" value="NZ_WOTB01000013.1"/>
</dbReference>
<evidence type="ECO:0000313" key="3">
    <source>
        <dbReference type="Proteomes" id="UP000635278"/>
    </source>
</evidence>
<protein>
    <recommendedName>
        <fullName evidence="4">Helix-turn-helix domain-containing protein</fullName>
    </recommendedName>
</protein>
<keyword evidence="1" id="KW-0472">Membrane</keyword>
<evidence type="ECO:0000256" key="1">
    <source>
        <dbReference type="SAM" id="Phobius"/>
    </source>
</evidence>
<keyword evidence="1" id="KW-1133">Transmembrane helix</keyword>
<name>A0ABX0JUG2_9PROT</name>